<evidence type="ECO:0000256" key="3">
    <source>
        <dbReference type="ARBA" id="ARBA00022827"/>
    </source>
</evidence>
<evidence type="ECO:0000313" key="6">
    <source>
        <dbReference type="Proteomes" id="UP000533598"/>
    </source>
</evidence>
<dbReference type="InterPro" id="IPR036188">
    <property type="entry name" value="FAD/NAD-bd_sf"/>
</dbReference>
<dbReference type="AlphaFoldDB" id="A0A7W7CJW2"/>
<name>A0A7W7CJW2_9PSEU</name>
<dbReference type="Gene3D" id="3.30.70.2450">
    <property type="match status" value="1"/>
</dbReference>
<comment type="cofactor">
    <cofactor evidence="1">
        <name>FAD</name>
        <dbReference type="ChEBI" id="CHEBI:57692"/>
    </cofactor>
</comment>
<dbReference type="Gene3D" id="3.50.50.60">
    <property type="entry name" value="FAD/NAD(P)-binding domain"/>
    <property type="match status" value="1"/>
</dbReference>
<dbReference type="InterPro" id="IPR002938">
    <property type="entry name" value="FAD-bd"/>
</dbReference>
<keyword evidence="6" id="KW-1185">Reference proteome</keyword>
<comment type="caution">
    <text evidence="5">The sequence shown here is derived from an EMBL/GenBank/DDBJ whole genome shotgun (WGS) entry which is preliminary data.</text>
</comment>
<dbReference type="Gene3D" id="3.40.30.120">
    <property type="match status" value="1"/>
</dbReference>
<dbReference type="PANTHER" id="PTHR43004:SF19">
    <property type="entry name" value="BINDING MONOOXYGENASE, PUTATIVE (JCVI)-RELATED"/>
    <property type="match status" value="1"/>
</dbReference>
<evidence type="ECO:0000259" key="4">
    <source>
        <dbReference type="Pfam" id="PF01494"/>
    </source>
</evidence>
<dbReference type="PRINTS" id="PR00420">
    <property type="entry name" value="RNGMNOXGNASE"/>
</dbReference>
<dbReference type="Proteomes" id="UP000533598">
    <property type="component" value="Unassembled WGS sequence"/>
</dbReference>
<gene>
    <name evidence="5" type="ORF">HNR67_008425</name>
</gene>
<dbReference type="GO" id="GO:0016709">
    <property type="term" value="F:oxidoreductase activity, acting on paired donors, with incorporation or reduction of molecular oxygen, NAD(P)H as one donor, and incorporation of one atom of oxygen"/>
    <property type="evidence" value="ECO:0007669"/>
    <property type="project" value="UniProtKB-ARBA"/>
</dbReference>
<feature type="domain" description="FAD-binding" evidence="4">
    <location>
        <begin position="4"/>
        <end position="359"/>
    </location>
</feature>
<dbReference type="InterPro" id="IPR050641">
    <property type="entry name" value="RIFMO-like"/>
</dbReference>
<evidence type="ECO:0000256" key="2">
    <source>
        <dbReference type="ARBA" id="ARBA00022630"/>
    </source>
</evidence>
<dbReference type="EMBL" id="JACHMH010000001">
    <property type="protein sequence ID" value="MBB4682307.1"/>
    <property type="molecule type" value="Genomic_DNA"/>
</dbReference>
<accession>A0A7W7CJW2</accession>
<keyword evidence="3" id="KW-0274">FAD</keyword>
<protein>
    <submittedName>
        <fullName evidence="5">2-polyprenyl-6-methoxyphenol hydroxylase-like FAD-dependent oxidoreductase</fullName>
    </submittedName>
</protein>
<proteinExistence type="predicted"/>
<keyword evidence="2" id="KW-0285">Flavoprotein</keyword>
<dbReference type="SUPFAM" id="SSF51905">
    <property type="entry name" value="FAD/NAD(P)-binding domain"/>
    <property type="match status" value="1"/>
</dbReference>
<dbReference type="RefSeq" id="WP_185009501.1">
    <property type="nucleotide sequence ID" value="NZ_BAAAUI010000007.1"/>
</dbReference>
<evidence type="ECO:0000313" key="5">
    <source>
        <dbReference type="EMBL" id="MBB4682307.1"/>
    </source>
</evidence>
<dbReference type="Pfam" id="PF01494">
    <property type="entry name" value="FAD_binding_3"/>
    <property type="match status" value="1"/>
</dbReference>
<evidence type="ECO:0000256" key="1">
    <source>
        <dbReference type="ARBA" id="ARBA00001974"/>
    </source>
</evidence>
<organism evidence="5 6">
    <name type="scientific">Crossiella cryophila</name>
    <dbReference type="NCBI Taxonomy" id="43355"/>
    <lineage>
        <taxon>Bacteria</taxon>
        <taxon>Bacillati</taxon>
        <taxon>Actinomycetota</taxon>
        <taxon>Actinomycetes</taxon>
        <taxon>Pseudonocardiales</taxon>
        <taxon>Pseudonocardiaceae</taxon>
        <taxon>Crossiella</taxon>
    </lineage>
</organism>
<sequence length="502" mass="53261">MTEPVIVVGAGPTGLMLACELRTHGAEVLVLERLAAPSQVIKAGAINTRTADTLARHGLLTEVRRAISGNLAKFIELLRSRDPELPEDYRPPAFGGHFAGLTGLDLARLDLTDPDLSPRSAEGVYPMTQQEVEAILGGWAARLGVPVRRGVELAGFGQDADGVTVTLTSGERLRGSHLVGCDGGRSLVRKQGGFAFPGTLATITAYQAMVELDDPTALPLGWQHLPGGVMVWGPTPGRLLTVELDGPPADRDAPITAAELTRALRRVSGTEVTVTAIKTATRFTDNARQVPDYRDRRVLLAGDAAHVHAPFGGQGLNLGLQDAANLGWKLAAVATGDAPEALLDTYTAERHPAAAFVLRMTRAQVAAMRPTPQAGALREVITDLMATADGNQYLTKFIAGQHTRYDLGGGHELTGRFAPPLDLPIHPGWVLADLTGDAALAELAGREIRVFPARDPLRPELAAVLIRPDGYVAWAADRDRPDREGLLAALDTWFGATLTAAG</sequence>
<reference evidence="5 6" key="1">
    <citation type="submission" date="2020-08" db="EMBL/GenBank/DDBJ databases">
        <title>Sequencing the genomes of 1000 actinobacteria strains.</title>
        <authorList>
            <person name="Klenk H.-P."/>
        </authorList>
    </citation>
    <scope>NUCLEOTIDE SEQUENCE [LARGE SCALE GENOMIC DNA]</scope>
    <source>
        <strain evidence="5 6">DSM 44230</strain>
    </source>
</reference>
<dbReference type="GO" id="GO:0071949">
    <property type="term" value="F:FAD binding"/>
    <property type="evidence" value="ECO:0007669"/>
    <property type="project" value="InterPro"/>
</dbReference>
<dbReference type="Pfam" id="PF21274">
    <property type="entry name" value="Rng_hyd_C"/>
    <property type="match status" value="1"/>
</dbReference>
<dbReference type="PANTHER" id="PTHR43004">
    <property type="entry name" value="TRK SYSTEM POTASSIUM UPTAKE PROTEIN"/>
    <property type="match status" value="1"/>
</dbReference>